<keyword evidence="2" id="KW-1185">Reference proteome</keyword>
<dbReference type="KEGG" id="gom:D7316_04218"/>
<dbReference type="Pfam" id="PF11662">
    <property type="entry name" value="DUF3263"/>
    <property type="match status" value="1"/>
</dbReference>
<dbReference type="EMBL" id="CP033972">
    <property type="protein sequence ID" value="AZG47606.1"/>
    <property type="molecule type" value="Genomic_DNA"/>
</dbReference>
<protein>
    <recommendedName>
        <fullName evidence="3">DUF3263 domain-containing protein</fullName>
    </recommendedName>
</protein>
<organism evidence="1 2">
    <name type="scientific">Gordonia insulae</name>
    <dbReference type="NCBI Taxonomy" id="2420509"/>
    <lineage>
        <taxon>Bacteria</taxon>
        <taxon>Bacillati</taxon>
        <taxon>Actinomycetota</taxon>
        <taxon>Actinomycetes</taxon>
        <taxon>Mycobacteriales</taxon>
        <taxon>Gordoniaceae</taxon>
        <taxon>Gordonia</taxon>
    </lineage>
</organism>
<evidence type="ECO:0008006" key="3">
    <source>
        <dbReference type="Google" id="ProtNLM"/>
    </source>
</evidence>
<reference evidence="1 2" key="1">
    <citation type="submission" date="2018-11" db="EMBL/GenBank/DDBJ databases">
        <title>Gordonia insulae sp. nov., isolated from an island soil.</title>
        <authorList>
            <person name="Kim Y.S."/>
            <person name="Kim S.B."/>
        </authorList>
    </citation>
    <scope>NUCLEOTIDE SEQUENCE [LARGE SCALE GENOMIC DNA]</scope>
    <source>
        <strain evidence="1 2">MMS17-SY073</strain>
    </source>
</reference>
<evidence type="ECO:0000313" key="2">
    <source>
        <dbReference type="Proteomes" id="UP000271469"/>
    </source>
</evidence>
<evidence type="ECO:0000313" key="1">
    <source>
        <dbReference type="EMBL" id="AZG47606.1"/>
    </source>
</evidence>
<accession>A0A3G8JRT2</accession>
<dbReference type="Proteomes" id="UP000271469">
    <property type="component" value="Chromosome"/>
</dbReference>
<dbReference type="AlphaFoldDB" id="A0A3G8JRT2"/>
<dbReference type="RefSeq" id="WP_124709935.1">
    <property type="nucleotide sequence ID" value="NZ_CP033972.1"/>
</dbReference>
<sequence>MTVIATTESEVLDFATRWARYGGGPPAEIRERFGMTDREFFRQVLDILDESARDLDPAQIHRLRHVARQRLWLKRVT</sequence>
<name>A0A3G8JRT2_9ACTN</name>
<gene>
    <name evidence="1" type="ORF">D7316_04218</name>
</gene>
<dbReference type="InterPro" id="IPR021678">
    <property type="entry name" value="DUF3263"/>
</dbReference>
<proteinExistence type="predicted"/>
<dbReference type="OrthoDB" id="4473003at2"/>